<keyword evidence="3" id="KW-1133">Transmembrane helix</keyword>
<dbReference type="Pfam" id="PF05739">
    <property type="entry name" value="SNARE"/>
    <property type="match status" value="1"/>
</dbReference>
<dbReference type="GO" id="GO:0000149">
    <property type="term" value="F:SNARE binding"/>
    <property type="evidence" value="ECO:0007669"/>
    <property type="project" value="TreeGrafter"/>
</dbReference>
<keyword evidence="3" id="KW-0472">Membrane</keyword>
<protein>
    <submittedName>
        <fullName evidence="5">T-snare</fullName>
    </submittedName>
</protein>
<feature type="compositionally biased region" description="Polar residues" evidence="2">
    <location>
        <begin position="12"/>
        <end position="22"/>
    </location>
</feature>
<evidence type="ECO:0000256" key="1">
    <source>
        <dbReference type="ARBA" id="ARBA00009063"/>
    </source>
</evidence>
<dbReference type="PANTHER" id="PTHR19957">
    <property type="entry name" value="SYNTAXIN"/>
    <property type="match status" value="1"/>
</dbReference>
<evidence type="ECO:0000313" key="5">
    <source>
        <dbReference type="EMBL" id="CDZ96322.1"/>
    </source>
</evidence>
<dbReference type="Pfam" id="PF14523">
    <property type="entry name" value="Syntaxin_2"/>
    <property type="match status" value="1"/>
</dbReference>
<dbReference type="InterPro" id="IPR010989">
    <property type="entry name" value="SNARE"/>
</dbReference>
<dbReference type="InterPro" id="IPR006011">
    <property type="entry name" value="Syntaxin_N"/>
</dbReference>
<dbReference type="GO" id="GO:0012505">
    <property type="term" value="C:endomembrane system"/>
    <property type="evidence" value="ECO:0007669"/>
    <property type="project" value="TreeGrafter"/>
</dbReference>
<dbReference type="SUPFAM" id="SSF47661">
    <property type="entry name" value="t-snare proteins"/>
    <property type="match status" value="1"/>
</dbReference>
<dbReference type="PANTHER" id="PTHR19957:SF38">
    <property type="entry name" value="LD27581P"/>
    <property type="match status" value="1"/>
</dbReference>
<dbReference type="GO" id="GO:0006886">
    <property type="term" value="P:intracellular protein transport"/>
    <property type="evidence" value="ECO:0007669"/>
    <property type="project" value="InterPro"/>
</dbReference>
<dbReference type="GO" id="GO:0048278">
    <property type="term" value="P:vesicle docking"/>
    <property type="evidence" value="ECO:0007669"/>
    <property type="project" value="TreeGrafter"/>
</dbReference>
<dbReference type="FunFam" id="1.20.5.110:FF:000059">
    <property type="entry name" value="Related to syntaxin 12"/>
    <property type="match status" value="1"/>
</dbReference>
<evidence type="ECO:0000259" key="4">
    <source>
        <dbReference type="PROSITE" id="PS50192"/>
    </source>
</evidence>
<dbReference type="Gene3D" id="1.20.5.110">
    <property type="match status" value="1"/>
</dbReference>
<dbReference type="GO" id="GO:0005484">
    <property type="term" value="F:SNAP receptor activity"/>
    <property type="evidence" value="ECO:0007669"/>
    <property type="project" value="InterPro"/>
</dbReference>
<comment type="similarity">
    <text evidence="1">Belongs to the syntaxin family.</text>
</comment>
<evidence type="ECO:0000256" key="3">
    <source>
        <dbReference type="SAM" id="Phobius"/>
    </source>
</evidence>
<dbReference type="CDD" id="cd15840">
    <property type="entry name" value="SNARE_Qa"/>
    <property type="match status" value="1"/>
</dbReference>
<evidence type="ECO:0000256" key="2">
    <source>
        <dbReference type="SAM" id="MobiDB-lite"/>
    </source>
</evidence>
<proteinExistence type="inferred from homology"/>
<reference evidence="5" key="1">
    <citation type="submission" date="2014-08" db="EMBL/GenBank/DDBJ databases">
        <authorList>
            <person name="Sharma Rahul"/>
            <person name="Thines Marco"/>
        </authorList>
    </citation>
    <scope>NUCLEOTIDE SEQUENCE</scope>
</reference>
<dbReference type="InterPro" id="IPR006012">
    <property type="entry name" value="Syntaxin/epimorphin_CS"/>
</dbReference>
<feature type="region of interest" description="Disordered" evidence="2">
    <location>
        <begin position="1"/>
        <end position="22"/>
    </location>
</feature>
<name>A0A0F7SH29_PHARH</name>
<dbReference type="EMBL" id="LN483116">
    <property type="protein sequence ID" value="CDZ96322.1"/>
    <property type="molecule type" value="Genomic_DNA"/>
</dbReference>
<feature type="transmembrane region" description="Helical" evidence="3">
    <location>
        <begin position="255"/>
        <end position="274"/>
    </location>
</feature>
<dbReference type="AlphaFoldDB" id="A0A0F7SH29"/>
<dbReference type="SMART" id="SM00397">
    <property type="entry name" value="t_SNARE"/>
    <property type="match status" value="1"/>
</dbReference>
<dbReference type="PROSITE" id="PS00914">
    <property type="entry name" value="SYNTAXIN"/>
    <property type="match status" value="1"/>
</dbReference>
<dbReference type="InterPro" id="IPR045242">
    <property type="entry name" value="Syntaxin"/>
</dbReference>
<dbReference type="InterPro" id="IPR000727">
    <property type="entry name" value="T_SNARE_dom"/>
</dbReference>
<sequence>MSFNDLERGVPLTTTNASSSSNQEFDKLQSSLSLQIFKINANVKGIDKLLLKLNGANNLTSRNVRDSLSGLLDSTREIVKHSSSDLKKFTAFPPSPNAPNRKALQTKLSREYQTSISAFQKIQRIAADKQRLLVEDQRKEVNEETTHLLDLEEQGSSQELQQQQQERIQVSQIPAHELEFQEAQIAEREVEIREIESGIHELNEIFRDLGTIVVEQGGMIDNIESNITSVERHTSAANQELSTAHEYQKKAGRRMLWLMLILLIVSAIVLTAILS</sequence>
<feature type="domain" description="T-SNARE coiled-coil homology" evidence="4">
    <location>
        <begin position="182"/>
        <end position="244"/>
    </location>
</feature>
<organism evidence="5">
    <name type="scientific">Phaffia rhodozyma</name>
    <name type="common">Yeast</name>
    <name type="synonym">Xanthophyllomyces dendrorhous</name>
    <dbReference type="NCBI Taxonomy" id="264483"/>
    <lineage>
        <taxon>Eukaryota</taxon>
        <taxon>Fungi</taxon>
        <taxon>Dikarya</taxon>
        <taxon>Basidiomycota</taxon>
        <taxon>Agaricomycotina</taxon>
        <taxon>Tremellomycetes</taxon>
        <taxon>Cystofilobasidiales</taxon>
        <taxon>Mrakiaceae</taxon>
        <taxon>Phaffia</taxon>
    </lineage>
</organism>
<dbReference type="GO" id="GO:0006896">
    <property type="term" value="P:Golgi to vacuole transport"/>
    <property type="evidence" value="ECO:0007669"/>
    <property type="project" value="TreeGrafter"/>
</dbReference>
<dbReference type="GO" id="GO:0006906">
    <property type="term" value="P:vesicle fusion"/>
    <property type="evidence" value="ECO:0007669"/>
    <property type="project" value="TreeGrafter"/>
</dbReference>
<dbReference type="GO" id="GO:0031201">
    <property type="term" value="C:SNARE complex"/>
    <property type="evidence" value="ECO:0007669"/>
    <property type="project" value="TreeGrafter"/>
</dbReference>
<dbReference type="Gene3D" id="1.20.58.70">
    <property type="match status" value="1"/>
</dbReference>
<dbReference type="PROSITE" id="PS50192">
    <property type="entry name" value="T_SNARE"/>
    <property type="match status" value="1"/>
</dbReference>
<accession>A0A0F7SH29</accession>
<keyword evidence="3" id="KW-0812">Transmembrane</keyword>